<evidence type="ECO:0000259" key="1">
    <source>
        <dbReference type="PROSITE" id="PS50234"/>
    </source>
</evidence>
<dbReference type="Gene3D" id="3.40.50.410">
    <property type="entry name" value="von Willebrand factor, type A domain"/>
    <property type="match status" value="1"/>
</dbReference>
<dbReference type="AlphaFoldDB" id="A0A1Q5URV0"/>
<evidence type="ECO:0000313" key="3">
    <source>
        <dbReference type="Proteomes" id="UP000186955"/>
    </source>
</evidence>
<dbReference type="SUPFAM" id="SSF53300">
    <property type="entry name" value="vWA-like"/>
    <property type="match status" value="1"/>
</dbReference>
<keyword evidence="3" id="KW-1185">Reference proteome</keyword>
<dbReference type="STRING" id="1316194.A0A1Q5URV0"/>
<comment type="caution">
    <text evidence="2">The sequence shown here is derived from an EMBL/GenBank/DDBJ whole genome shotgun (WGS) entry which is preliminary data.</text>
</comment>
<dbReference type="InterPro" id="IPR036465">
    <property type="entry name" value="vWFA_dom_sf"/>
</dbReference>
<dbReference type="PANTHER" id="PTHR45737:SF6">
    <property type="entry name" value="VON WILLEBRAND FACTOR A DOMAIN-CONTAINING PROTEIN 5A"/>
    <property type="match status" value="1"/>
</dbReference>
<organism evidence="2 3">
    <name type="scientific">Penicillium subrubescens</name>
    <dbReference type="NCBI Taxonomy" id="1316194"/>
    <lineage>
        <taxon>Eukaryota</taxon>
        <taxon>Fungi</taxon>
        <taxon>Dikarya</taxon>
        <taxon>Ascomycota</taxon>
        <taxon>Pezizomycotina</taxon>
        <taxon>Eurotiomycetes</taxon>
        <taxon>Eurotiomycetidae</taxon>
        <taxon>Eurotiales</taxon>
        <taxon>Aspergillaceae</taxon>
        <taxon>Penicillium</taxon>
    </lineage>
</organism>
<protein>
    <submittedName>
        <fullName evidence="2">von Willebrand factor A domain-containing protein 5A</fullName>
    </submittedName>
</protein>
<proteinExistence type="predicted"/>
<dbReference type="PROSITE" id="PS50234">
    <property type="entry name" value="VWFA"/>
    <property type="match status" value="1"/>
</dbReference>
<dbReference type="EMBL" id="MNBE01000017">
    <property type="protein sequence ID" value="OKP15201.1"/>
    <property type="molecule type" value="Genomic_DNA"/>
</dbReference>
<dbReference type="SMART" id="SM00327">
    <property type="entry name" value="VWA"/>
    <property type="match status" value="1"/>
</dbReference>
<reference evidence="2 3" key="1">
    <citation type="submission" date="2016-10" db="EMBL/GenBank/DDBJ databases">
        <title>Genome sequence of the ascomycete fungus Penicillium subrubescens.</title>
        <authorList>
            <person name="De Vries R.P."/>
            <person name="Peng M."/>
            <person name="Dilokpimol A."/>
            <person name="Hilden K."/>
            <person name="Makela M.R."/>
            <person name="Grigoriev I."/>
            <person name="Riley R."/>
            <person name="Granchi Z."/>
        </authorList>
    </citation>
    <scope>NUCLEOTIDE SEQUENCE [LARGE SCALE GENOMIC DNA]</scope>
    <source>
        <strain evidence="2 3">CBS 132785</strain>
    </source>
</reference>
<dbReference type="Proteomes" id="UP000186955">
    <property type="component" value="Unassembled WGS sequence"/>
</dbReference>
<sequence>MVSLVPKFSLPPDPPEVVFVIDRSGSMQDKVATLKSVLEVFLKSLPLGVTFNIVSFGSSYSPLWPRSKVSDKASLSEALEFTKTIDADMGGTDILAALKAALENHYKDKLPDVLLLTDGEVWNQGDIFTFVNKVVQDSSARFFSLGIRNDASHALINGIARAGRGFSQSVLNYEKLDKKVIRMHNGALMPRLRDCRLEIGLSPLEHDDSIEIEPAEANEQPAVEVSTKPPI</sequence>
<dbReference type="InterPro" id="IPR002035">
    <property type="entry name" value="VWF_A"/>
</dbReference>
<evidence type="ECO:0000313" key="2">
    <source>
        <dbReference type="EMBL" id="OKP15201.1"/>
    </source>
</evidence>
<gene>
    <name evidence="2" type="ORF">PENSUB_1415</name>
</gene>
<accession>A0A1Q5URV0</accession>
<feature type="domain" description="VWFA" evidence="1">
    <location>
        <begin position="16"/>
        <end position="192"/>
    </location>
</feature>
<dbReference type="PANTHER" id="PTHR45737">
    <property type="entry name" value="VON WILLEBRAND FACTOR A DOMAIN-CONTAINING PROTEIN 5A"/>
    <property type="match status" value="1"/>
</dbReference>
<name>A0A1Q5URV0_9EURO</name>
<dbReference type="Pfam" id="PF13768">
    <property type="entry name" value="VWA_3"/>
    <property type="match status" value="1"/>
</dbReference>